<accession>A0A7J7H173</accession>
<proteinExistence type="predicted"/>
<protein>
    <submittedName>
        <fullName evidence="2">Uncharacterized protein</fullName>
    </submittedName>
</protein>
<keyword evidence="1" id="KW-0472">Membrane</keyword>
<organism evidence="2 3">
    <name type="scientific">Camellia sinensis</name>
    <name type="common">Tea plant</name>
    <name type="synonym">Thea sinensis</name>
    <dbReference type="NCBI Taxonomy" id="4442"/>
    <lineage>
        <taxon>Eukaryota</taxon>
        <taxon>Viridiplantae</taxon>
        <taxon>Streptophyta</taxon>
        <taxon>Embryophyta</taxon>
        <taxon>Tracheophyta</taxon>
        <taxon>Spermatophyta</taxon>
        <taxon>Magnoliopsida</taxon>
        <taxon>eudicotyledons</taxon>
        <taxon>Gunneridae</taxon>
        <taxon>Pentapetalae</taxon>
        <taxon>asterids</taxon>
        <taxon>Ericales</taxon>
        <taxon>Theaceae</taxon>
        <taxon>Camellia</taxon>
    </lineage>
</organism>
<evidence type="ECO:0000313" key="3">
    <source>
        <dbReference type="Proteomes" id="UP000593564"/>
    </source>
</evidence>
<dbReference type="AlphaFoldDB" id="A0A7J7H173"/>
<evidence type="ECO:0000313" key="2">
    <source>
        <dbReference type="EMBL" id="KAF5946733.1"/>
    </source>
</evidence>
<reference evidence="3" key="1">
    <citation type="journal article" date="2020" name="Nat. Commun.">
        <title>Genome assembly of wild tea tree DASZ reveals pedigree and selection history of tea varieties.</title>
        <authorList>
            <person name="Zhang W."/>
            <person name="Zhang Y."/>
            <person name="Qiu H."/>
            <person name="Guo Y."/>
            <person name="Wan H."/>
            <person name="Zhang X."/>
            <person name="Scossa F."/>
            <person name="Alseekh S."/>
            <person name="Zhang Q."/>
            <person name="Wang P."/>
            <person name="Xu L."/>
            <person name="Schmidt M.H."/>
            <person name="Jia X."/>
            <person name="Li D."/>
            <person name="Zhu A."/>
            <person name="Guo F."/>
            <person name="Chen W."/>
            <person name="Ni D."/>
            <person name="Usadel B."/>
            <person name="Fernie A.R."/>
            <person name="Wen W."/>
        </authorList>
    </citation>
    <scope>NUCLEOTIDE SEQUENCE [LARGE SCALE GENOMIC DNA]</scope>
    <source>
        <strain evidence="3">cv. G240</strain>
    </source>
</reference>
<sequence>MECGLFQDRERERERVTEYPFDLDVVSRNAVFIIIVVKNWNSFIFTNINFFFILTNINFFISQRLTIVVKDGNILNIVFLIISWFNHLVTKEHLMIIKNLFLSRCNSVDSSRILRSFSSCKSIIINIKRKTSRYNTRNKHTYKKLSFQEEEND</sequence>
<comment type="caution">
    <text evidence="2">The sequence shown here is derived from an EMBL/GenBank/DDBJ whole genome shotgun (WGS) entry which is preliminary data.</text>
</comment>
<keyword evidence="1" id="KW-1133">Transmembrane helix</keyword>
<evidence type="ECO:0000256" key="1">
    <source>
        <dbReference type="SAM" id="Phobius"/>
    </source>
</evidence>
<gene>
    <name evidence="2" type="ORF">HYC85_016961</name>
</gene>
<keyword evidence="3" id="KW-1185">Reference proteome</keyword>
<dbReference type="EMBL" id="JACBKZ010000007">
    <property type="protein sequence ID" value="KAF5946733.1"/>
    <property type="molecule type" value="Genomic_DNA"/>
</dbReference>
<feature type="transmembrane region" description="Helical" evidence="1">
    <location>
        <begin position="73"/>
        <end position="89"/>
    </location>
</feature>
<name>A0A7J7H173_CAMSI</name>
<dbReference type="Proteomes" id="UP000593564">
    <property type="component" value="Unassembled WGS sequence"/>
</dbReference>
<keyword evidence="1" id="KW-0812">Transmembrane</keyword>
<reference evidence="2 3" key="2">
    <citation type="submission" date="2020-07" db="EMBL/GenBank/DDBJ databases">
        <title>Genome assembly of wild tea tree DASZ reveals pedigree and selection history of tea varieties.</title>
        <authorList>
            <person name="Zhang W."/>
        </authorList>
    </citation>
    <scope>NUCLEOTIDE SEQUENCE [LARGE SCALE GENOMIC DNA]</scope>
    <source>
        <strain evidence="3">cv. G240</strain>
        <tissue evidence="2">Leaf</tissue>
    </source>
</reference>
<feature type="transmembrane region" description="Helical" evidence="1">
    <location>
        <begin position="43"/>
        <end position="61"/>
    </location>
</feature>